<sequence length="102" mass="11536">MATTDIRQCKHIRLMSVEKATNSVWTTSAGWSPLTARESIEPIDGPTCQWSSGLMGWTPTEGKFRGMYSARYEHVVPFNSLGCLQNEEIVLFMTLTNILPRR</sequence>
<comment type="caution">
    <text evidence="1">The sequence shown here is derived from an EMBL/GenBank/DDBJ whole genome shotgun (WGS) entry which is preliminary data.</text>
</comment>
<reference evidence="1 2" key="1">
    <citation type="submission" date="2021-06" db="EMBL/GenBank/DDBJ databases">
        <title>Caerostris extrusa draft genome.</title>
        <authorList>
            <person name="Kono N."/>
            <person name="Arakawa K."/>
        </authorList>
    </citation>
    <scope>NUCLEOTIDE SEQUENCE [LARGE SCALE GENOMIC DNA]</scope>
</reference>
<dbReference type="AlphaFoldDB" id="A0AAV4UJ54"/>
<organism evidence="1 2">
    <name type="scientific">Caerostris extrusa</name>
    <name type="common">Bark spider</name>
    <name type="synonym">Caerostris bankana</name>
    <dbReference type="NCBI Taxonomy" id="172846"/>
    <lineage>
        <taxon>Eukaryota</taxon>
        <taxon>Metazoa</taxon>
        <taxon>Ecdysozoa</taxon>
        <taxon>Arthropoda</taxon>
        <taxon>Chelicerata</taxon>
        <taxon>Arachnida</taxon>
        <taxon>Araneae</taxon>
        <taxon>Araneomorphae</taxon>
        <taxon>Entelegynae</taxon>
        <taxon>Araneoidea</taxon>
        <taxon>Araneidae</taxon>
        <taxon>Caerostris</taxon>
    </lineage>
</organism>
<name>A0AAV4UJ54_CAEEX</name>
<dbReference type="Proteomes" id="UP001054945">
    <property type="component" value="Unassembled WGS sequence"/>
</dbReference>
<gene>
    <name evidence="1" type="ORF">CEXT_646091</name>
</gene>
<accession>A0AAV4UJ54</accession>
<proteinExistence type="predicted"/>
<dbReference type="EMBL" id="BPLR01012995">
    <property type="protein sequence ID" value="GIY57952.1"/>
    <property type="molecule type" value="Genomic_DNA"/>
</dbReference>
<keyword evidence="2" id="KW-1185">Reference proteome</keyword>
<evidence type="ECO:0000313" key="2">
    <source>
        <dbReference type="Proteomes" id="UP001054945"/>
    </source>
</evidence>
<protein>
    <submittedName>
        <fullName evidence="1">Uncharacterized protein</fullName>
    </submittedName>
</protein>
<evidence type="ECO:0000313" key="1">
    <source>
        <dbReference type="EMBL" id="GIY57952.1"/>
    </source>
</evidence>